<protein>
    <submittedName>
        <fullName evidence="2">Uncharacterized protein</fullName>
    </submittedName>
</protein>
<keyword evidence="3" id="KW-1185">Reference proteome</keyword>
<dbReference type="AlphaFoldDB" id="A0A6A7C8R1"/>
<dbReference type="EMBL" id="MU005960">
    <property type="protein sequence ID" value="KAF2863627.1"/>
    <property type="molecule type" value="Genomic_DNA"/>
</dbReference>
<gene>
    <name evidence="2" type="ORF">K470DRAFT_292727</name>
</gene>
<evidence type="ECO:0000313" key="2">
    <source>
        <dbReference type="EMBL" id="KAF2863627.1"/>
    </source>
</evidence>
<evidence type="ECO:0000313" key="3">
    <source>
        <dbReference type="Proteomes" id="UP000799421"/>
    </source>
</evidence>
<reference evidence="2" key="1">
    <citation type="journal article" date="2020" name="Stud. Mycol.">
        <title>101 Dothideomycetes genomes: a test case for predicting lifestyles and emergence of pathogens.</title>
        <authorList>
            <person name="Haridas S."/>
            <person name="Albert R."/>
            <person name="Binder M."/>
            <person name="Bloem J."/>
            <person name="Labutti K."/>
            <person name="Salamov A."/>
            <person name="Andreopoulos B."/>
            <person name="Baker S."/>
            <person name="Barry K."/>
            <person name="Bills G."/>
            <person name="Bluhm B."/>
            <person name="Cannon C."/>
            <person name="Castanera R."/>
            <person name="Culley D."/>
            <person name="Daum C."/>
            <person name="Ezra D."/>
            <person name="Gonzalez J."/>
            <person name="Henrissat B."/>
            <person name="Kuo A."/>
            <person name="Liang C."/>
            <person name="Lipzen A."/>
            <person name="Lutzoni F."/>
            <person name="Magnuson J."/>
            <person name="Mondo S."/>
            <person name="Nolan M."/>
            <person name="Ohm R."/>
            <person name="Pangilinan J."/>
            <person name="Park H.-J."/>
            <person name="Ramirez L."/>
            <person name="Alfaro M."/>
            <person name="Sun H."/>
            <person name="Tritt A."/>
            <person name="Yoshinaga Y."/>
            <person name="Zwiers L.-H."/>
            <person name="Turgeon B."/>
            <person name="Goodwin S."/>
            <person name="Spatafora J."/>
            <person name="Crous P."/>
            <person name="Grigoriev I."/>
        </authorList>
    </citation>
    <scope>NUCLEOTIDE SEQUENCE</scope>
    <source>
        <strain evidence="2">CBS 480.64</strain>
    </source>
</reference>
<feature type="compositionally biased region" description="Polar residues" evidence="1">
    <location>
        <begin position="49"/>
        <end position="59"/>
    </location>
</feature>
<feature type="compositionally biased region" description="Basic residues" evidence="1">
    <location>
        <begin position="15"/>
        <end position="29"/>
    </location>
</feature>
<organism evidence="2 3">
    <name type="scientific">Piedraia hortae CBS 480.64</name>
    <dbReference type="NCBI Taxonomy" id="1314780"/>
    <lineage>
        <taxon>Eukaryota</taxon>
        <taxon>Fungi</taxon>
        <taxon>Dikarya</taxon>
        <taxon>Ascomycota</taxon>
        <taxon>Pezizomycotina</taxon>
        <taxon>Dothideomycetes</taxon>
        <taxon>Dothideomycetidae</taxon>
        <taxon>Capnodiales</taxon>
        <taxon>Piedraiaceae</taxon>
        <taxon>Piedraia</taxon>
    </lineage>
</organism>
<sequence length="296" mass="33016">MLSQSGPTFGCATPKRSKTPVRPAQHSRHNFAKSMQNFIQTPHFLAEQSLQQLSKTPQGSVLPDSQAKQRKPSCEKLVSRLSQREPATAQPGKKRPLKTCEGPKELERRVRSCMKESADQNVQAKVPAQGLNERYRCEMPATPQHNGLCPFHMAHLAYYLEKLMAQVATSPAQQQKGICPSQQHPKATARVVSSTKAEQQIGMCQFQPACIFQRKPPLKRQLPMTTSAQQREETRTTKYKPPQNPCNELLGRVISLTQIPAGCHYVATSQQTPHLHQYGGLLTQVAHMKPGSQTHT</sequence>
<dbReference type="Proteomes" id="UP000799421">
    <property type="component" value="Unassembled WGS sequence"/>
</dbReference>
<proteinExistence type="predicted"/>
<name>A0A6A7C8R1_9PEZI</name>
<feature type="region of interest" description="Disordered" evidence="1">
    <location>
        <begin position="1"/>
        <end position="29"/>
    </location>
</feature>
<feature type="region of interest" description="Disordered" evidence="1">
    <location>
        <begin position="49"/>
        <end position="103"/>
    </location>
</feature>
<accession>A0A6A7C8R1</accession>
<feature type="region of interest" description="Disordered" evidence="1">
    <location>
        <begin position="221"/>
        <end position="244"/>
    </location>
</feature>
<evidence type="ECO:0000256" key="1">
    <source>
        <dbReference type="SAM" id="MobiDB-lite"/>
    </source>
</evidence>